<evidence type="ECO:0000256" key="1">
    <source>
        <dbReference type="ARBA" id="ARBA00004496"/>
    </source>
</evidence>
<keyword evidence="8 10" id="KW-0030">Aminoacyl-tRNA synthetase</keyword>
<dbReference type="EMBL" id="SUMG01000008">
    <property type="protein sequence ID" value="NBG88541.1"/>
    <property type="molecule type" value="Genomic_DNA"/>
</dbReference>
<dbReference type="PROSITE" id="PS00178">
    <property type="entry name" value="AA_TRNA_LIGASE_I"/>
    <property type="match status" value="1"/>
</dbReference>
<dbReference type="HAMAP" id="MF_00123">
    <property type="entry name" value="Arg_tRNA_synth"/>
    <property type="match status" value="1"/>
</dbReference>
<evidence type="ECO:0000256" key="11">
    <source>
        <dbReference type="RuleBase" id="RU363038"/>
    </source>
</evidence>
<dbReference type="PRINTS" id="PR01038">
    <property type="entry name" value="TRNASYNTHARG"/>
</dbReference>
<dbReference type="InterPro" id="IPR008909">
    <property type="entry name" value="DALR_anticod-bd"/>
</dbReference>
<organism evidence="14 15">
    <name type="scientific">Isachenkonia alkalipeptolytica</name>
    <dbReference type="NCBI Taxonomy" id="2565777"/>
    <lineage>
        <taxon>Bacteria</taxon>
        <taxon>Bacillati</taxon>
        <taxon>Bacillota</taxon>
        <taxon>Clostridia</taxon>
        <taxon>Eubacteriales</taxon>
        <taxon>Clostridiaceae</taxon>
        <taxon>Isachenkonia</taxon>
    </lineage>
</organism>
<comment type="subcellular location">
    <subcellularLocation>
        <location evidence="1 10">Cytoplasm</location>
    </subcellularLocation>
</comment>
<evidence type="ECO:0000256" key="2">
    <source>
        <dbReference type="ARBA" id="ARBA00005594"/>
    </source>
</evidence>
<comment type="similarity">
    <text evidence="2 10 11">Belongs to the class-I aminoacyl-tRNA synthetase family.</text>
</comment>
<dbReference type="InterPro" id="IPR005148">
    <property type="entry name" value="Arg-tRNA-synth_N"/>
</dbReference>
<evidence type="ECO:0000256" key="4">
    <source>
        <dbReference type="ARBA" id="ARBA00022598"/>
    </source>
</evidence>
<dbReference type="Pfam" id="PF00750">
    <property type="entry name" value="tRNA-synt_1d"/>
    <property type="match status" value="1"/>
</dbReference>
<keyword evidence="7 10" id="KW-0648">Protein biosynthesis</keyword>
<evidence type="ECO:0000313" key="14">
    <source>
        <dbReference type="EMBL" id="NBG88541.1"/>
    </source>
</evidence>
<dbReference type="InterPro" id="IPR001278">
    <property type="entry name" value="Arg-tRNA-ligase"/>
</dbReference>
<dbReference type="InterPro" id="IPR036695">
    <property type="entry name" value="Arg-tRNA-synth_N_sf"/>
</dbReference>
<gene>
    <name evidence="10" type="primary">argS</name>
    <name evidence="14" type="ORF">ISALK_08505</name>
</gene>
<evidence type="ECO:0000256" key="10">
    <source>
        <dbReference type="HAMAP-Rule" id="MF_00123"/>
    </source>
</evidence>
<evidence type="ECO:0000256" key="7">
    <source>
        <dbReference type="ARBA" id="ARBA00022917"/>
    </source>
</evidence>
<protein>
    <recommendedName>
        <fullName evidence="10">Arginine--tRNA ligase</fullName>
        <ecNumber evidence="10">6.1.1.19</ecNumber>
    </recommendedName>
    <alternativeName>
        <fullName evidence="10">Arginyl-tRNA synthetase</fullName>
        <shortName evidence="10">ArgRS</shortName>
    </alternativeName>
</protein>
<dbReference type="Pfam" id="PF03485">
    <property type="entry name" value="Arg_tRNA_synt_N"/>
    <property type="match status" value="1"/>
</dbReference>
<keyword evidence="3 10" id="KW-0963">Cytoplasm</keyword>
<dbReference type="GO" id="GO:0004814">
    <property type="term" value="F:arginine-tRNA ligase activity"/>
    <property type="evidence" value="ECO:0007669"/>
    <property type="project" value="UniProtKB-UniRule"/>
</dbReference>
<feature type="domain" description="DALR anticodon binding" evidence="12">
    <location>
        <begin position="451"/>
        <end position="566"/>
    </location>
</feature>
<dbReference type="Gene3D" id="3.40.50.620">
    <property type="entry name" value="HUPs"/>
    <property type="match status" value="1"/>
</dbReference>
<dbReference type="FunFam" id="3.40.50.620:FF:000116">
    <property type="entry name" value="Arginine--tRNA ligase"/>
    <property type="match status" value="1"/>
</dbReference>
<dbReference type="PANTHER" id="PTHR11956:SF5">
    <property type="entry name" value="ARGININE--TRNA LIGASE, CYTOPLASMIC"/>
    <property type="match status" value="1"/>
</dbReference>
<dbReference type="SUPFAM" id="SSF55190">
    <property type="entry name" value="Arginyl-tRNA synthetase (ArgRS), N-terminal 'additional' domain"/>
    <property type="match status" value="1"/>
</dbReference>
<dbReference type="InterPro" id="IPR035684">
    <property type="entry name" value="ArgRS_core"/>
</dbReference>
<comment type="catalytic activity">
    <reaction evidence="9 10">
        <text>tRNA(Arg) + L-arginine + ATP = L-arginyl-tRNA(Arg) + AMP + diphosphate</text>
        <dbReference type="Rhea" id="RHEA:20301"/>
        <dbReference type="Rhea" id="RHEA-COMP:9658"/>
        <dbReference type="Rhea" id="RHEA-COMP:9673"/>
        <dbReference type="ChEBI" id="CHEBI:30616"/>
        <dbReference type="ChEBI" id="CHEBI:32682"/>
        <dbReference type="ChEBI" id="CHEBI:33019"/>
        <dbReference type="ChEBI" id="CHEBI:78442"/>
        <dbReference type="ChEBI" id="CHEBI:78513"/>
        <dbReference type="ChEBI" id="CHEBI:456215"/>
        <dbReference type="EC" id="6.1.1.19"/>
    </reaction>
</comment>
<feature type="short sequence motif" description="'HIGH' region" evidence="10">
    <location>
        <begin position="123"/>
        <end position="133"/>
    </location>
</feature>
<feature type="domain" description="Arginyl tRNA synthetase N-terminal" evidence="13">
    <location>
        <begin position="6"/>
        <end position="85"/>
    </location>
</feature>
<dbReference type="InterPro" id="IPR009080">
    <property type="entry name" value="tRNAsynth_Ia_anticodon-bd"/>
</dbReference>
<evidence type="ECO:0000256" key="6">
    <source>
        <dbReference type="ARBA" id="ARBA00022840"/>
    </source>
</evidence>
<reference evidence="14 15" key="1">
    <citation type="submission" date="2019-04" db="EMBL/GenBank/DDBJ databases">
        <title>Isachenkonia alkalipeptolytica gen. nov. sp. nov. a new anaerobic, alkiliphilic organothrophic bacterium capable to reduce synthesized ferrihydrite isolated from a soda lake.</title>
        <authorList>
            <person name="Toshchakov S.V."/>
            <person name="Zavarzina D.G."/>
            <person name="Zhilina T.N."/>
            <person name="Kostrikina N.A."/>
            <person name="Kublanov I.V."/>
        </authorList>
    </citation>
    <scope>NUCLEOTIDE SEQUENCE [LARGE SCALE GENOMIC DNA]</scope>
    <source>
        <strain evidence="14 15">Z-1701</strain>
    </source>
</reference>
<dbReference type="FunFam" id="1.10.730.10:FF:000008">
    <property type="entry name" value="Arginine--tRNA ligase"/>
    <property type="match status" value="1"/>
</dbReference>
<keyword evidence="6 10" id="KW-0067">ATP-binding</keyword>
<dbReference type="Pfam" id="PF05746">
    <property type="entry name" value="DALR_1"/>
    <property type="match status" value="1"/>
</dbReference>
<dbReference type="SMART" id="SM00836">
    <property type="entry name" value="DALR_1"/>
    <property type="match status" value="1"/>
</dbReference>
<dbReference type="Proteomes" id="UP000449710">
    <property type="component" value="Unassembled WGS sequence"/>
</dbReference>
<dbReference type="GO" id="GO:0005524">
    <property type="term" value="F:ATP binding"/>
    <property type="evidence" value="ECO:0007669"/>
    <property type="project" value="UniProtKB-UniRule"/>
</dbReference>
<dbReference type="GO" id="GO:0006420">
    <property type="term" value="P:arginyl-tRNA aminoacylation"/>
    <property type="evidence" value="ECO:0007669"/>
    <property type="project" value="UniProtKB-UniRule"/>
</dbReference>
<dbReference type="InterPro" id="IPR014729">
    <property type="entry name" value="Rossmann-like_a/b/a_fold"/>
</dbReference>
<evidence type="ECO:0000259" key="12">
    <source>
        <dbReference type="SMART" id="SM00836"/>
    </source>
</evidence>
<keyword evidence="15" id="KW-1185">Reference proteome</keyword>
<dbReference type="GO" id="GO:0005737">
    <property type="term" value="C:cytoplasm"/>
    <property type="evidence" value="ECO:0007669"/>
    <property type="project" value="UniProtKB-SubCell"/>
</dbReference>
<dbReference type="PANTHER" id="PTHR11956">
    <property type="entry name" value="ARGINYL-TRNA SYNTHETASE"/>
    <property type="match status" value="1"/>
</dbReference>
<comment type="subunit">
    <text evidence="10">Monomer.</text>
</comment>
<sequence>MMDYKIVLTEYLKHYIKDLSLGEIEGMLEVPPDREMGDYAFPCFRLAKTLRKAPNMIAEDLKKGMELPEGFQRVEAKGPYLNFFIDKKQLILSILNSVTHQKDAYGKRNLGQGKTVCIDFSAPNIAKPFHVGHLRSTVIGNALYRIYEALGYNCEGINHLGDWGTQFGKVIVAYRNWGSEKAVKENPIETLLDLYVKFHEEAEDHPELEDQARNWFTRMEQGDREAYNLWKWFSSETIQELKKIYKTLNVKFDHYTGESFYNDKMDGVIKELQEKNLLKESKGAHLVDLEEFNMPPCLVMKKDGSTLYATRDIAAAIYRKKTFDFEKCLYVTDYSQNLHFAQWMKVIDLMGYEWAKDLEHIPFGRVTHEGKKIQTRKGNVVLLQDVLDEAINRVQGIIEEKNPELENKEKVARDIGVGAIIFNDLSHSRIKDVSFSWETAFNFEGETGPYVQYTHARAASILRKANMEISSNINWQILEEKTSMDVLMRIHGFSQAIIQAKDKNEPSIVTRYVVNLAQEFNKFYNECPILNQEEEIKEARLALVSITKQTIKNALYILGIEAPEKM</sequence>
<evidence type="ECO:0000256" key="9">
    <source>
        <dbReference type="ARBA" id="ARBA00049339"/>
    </source>
</evidence>
<keyword evidence="4 10" id="KW-0436">Ligase</keyword>
<dbReference type="SUPFAM" id="SSF47323">
    <property type="entry name" value="Anticodon-binding domain of a subclass of class I aminoacyl-tRNA synthetases"/>
    <property type="match status" value="1"/>
</dbReference>
<name>A0AA44BFI5_9CLOT</name>
<dbReference type="EC" id="6.1.1.19" evidence="10"/>
<dbReference type="SUPFAM" id="SSF52374">
    <property type="entry name" value="Nucleotidylyl transferase"/>
    <property type="match status" value="1"/>
</dbReference>
<dbReference type="AlphaFoldDB" id="A0AA44BFI5"/>
<comment type="caution">
    <text evidence="14">The sequence shown here is derived from an EMBL/GenBank/DDBJ whole genome shotgun (WGS) entry which is preliminary data.</text>
</comment>
<evidence type="ECO:0000256" key="3">
    <source>
        <dbReference type="ARBA" id="ARBA00022490"/>
    </source>
</evidence>
<dbReference type="SMART" id="SM01016">
    <property type="entry name" value="Arg_tRNA_synt_N"/>
    <property type="match status" value="1"/>
</dbReference>
<proteinExistence type="inferred from homology"/>
<keyword evidence="5 10" id="KW-0547">Nucleotide-binding</keyword>
<evidence type="ECO:0000259" key="13">
    <source>
        <dbReference type="SMART" id="SM01016"/>
    </source>
</evidence>
<dbReference type="NCBIfam" id="TIGR00456">
    <property type="entry name" value="argS"/>
    <property type="match status" value="1"/>
</dbReference>
<evidence type="ECO:0000256" key="8">
    <source>
        <dbReference type="ARBA" id="ARBA00023146"/>
    </source>
</evidence>
<dbReference type="CDD" id="cd00671">
    <property type="entry name" value="ArgRS_core"/>
    <property type="match status" value="1"/>
</dbReference>
<evidence type="ECO:0000313" key="15">
    <source>
        <dbReference type="Proteomes" id="UP000449710"/>
    </source>
</evidence>
<evidence type="ECO:0000256" key="5">
    <source>
        <dbReference type="ARBA" id="ARBA00022741"/>
    </source>
</evidence>
<dbReference type="Gene3D" id="1.10.730.10">
    <property type="entry name" value="Isoleucyl-tRNA Synthetase, Domain 1"/>
    <property type="match status" value="1"/>
</dbReference>
<accession>A0AA44BFI5</accession>
<dbReference type="Gene3D" id="3.30.1360.70">
    <property type="entry name" value="Arginyl tRNA synthetase N-terminal domain"/>
    <property type="match status" value="1"/>
</dbReference>
<dbReference type="InterPro" id="IPR001412">
    <property type="entry name" value="aa-tRNA-synth_I_CS"/>
</dbReference>
<dbReference type="CDD" id="cd07956">
    <property type="entry name" value="Anticodon_Ia_Arg"/>
    <property type="match status" value="1"/>
</dbReference>